<gene>
    <name evidence="3" type="ORF">L1049_020125</name>
</gene>
<dbReference type="PANTHER" id="PTHR32246">
    <property type="entry name" value="INGRESSION PROTEIN FIC1"/>
    <property type="match status" value="1"/>
</dbReference>
<dbReference type="AlphaFoldDB" id="A0AAP0X5S0"/>
<evidence type="ECO:0000313" key="3">
    <source>
        <dbReference type="EMBL" id="KAK9292166.1"/>
    </source>
</evidence>
<dbReference type="InterPro" id="IPR044750">
    <property type="entry name" value="C2_SRC2/BAP"/>
</dbReference>
<dbReference type="GO" id="GO:0006952">
    <property type="term" value="P:defense response"/>
    <property type="evidence" value="ECO:0007669"/>
    <property type="project" value="InterPro"/>
</dbReference>
<proteinExistence type="predicted"/>
<dbReference type="PANTHER" id="PTHR32246:SF103">
    <property type="entry name" value="CALCIUM-DEPENDENT LIPID-BINDING (CALB DOMAIN) FAMILY PROTEIN"/>
    <property type="match status" value="1"/>
</dbReference>
<evidence type="ECO:0000256" key="1">
    <source>
        <dbReference type="SAM" id="MobiDB-lite"/>
    </source>
</evidence>
<dbReference type="Pfam" id="PF00168">
    <property type="entry name" value="C2"/>
    <property type="match status" value="1"/>
</dbReference>
<dbReference type="InterPro" id="IPR000008">
    <property type="entry name" value="C2_dom"/>
</dbReference>
<keyword evidence="4" id="KW-1185">Reference proteome</keyword>
<dbReference type="InterPro" id="IPR035892">
    <property type="entry name" value="C2_domain_sf"/>
</dbReference>
<protein>
    <recommendedName>
        <fullName evidence="2">C2 domain-containing protein</fullName>
    </recommendedName>
</protein>
<name>A0AAP0X5S0_LIQFO</name>
<dbReference type="SUPFAM" id="SSF49562">
    <property type="entry name" value="C2 domain (Calcium/lipid-binding domain, CaLB)"/>
    <property type="match status" value="1"/>
</dbReference>
<feature type="domain" description="C2" evidence="2">
    <location>
        <begin position="1"/>
        <end position="111"/>
    </location>
</feature>
<dbReference type="Gene3D" id="2.60.40.150">
    <property type="entry name" value="C2 domain"/>
    <property type="match status" value="1"/>
</dbReference>
<dbReference type="SMART" id="SM00239">
    <property type="entry name" value="C2"/>
    <property type="match status" value="1"/>
</dbReference>
<dbReference type="CDD" id="cd04051">
    <property type="entry name" value="C2_SRC2_like"/>
    <property type="match status" value="1"/>
</dbReference>
<comment type="caution">
    <text evidence="3">The sequence shown here is derived from an EMBL/GenBank/DDBJ whole genome shotgun (WGS) entry which is preliminary data.</text>
</comment>
<sequence length="383" mass="41949">MPRRIPFQLLEIDVISAQDLAPITKSMRTYAVAWVRPERKLTTRVDKQGHANPTWNDKFVFRVDDAFIENDSSAIMIDIYALSWLRDVRVGTVRVLINNLISASNRSTLENSRMRFVALQIRRPSGRPQGILNMGVTLLDSTMRSMPLYTELSASALGYRDMMDEKTQRNSNAVQNNDDNSKKDEGQPPPQQINPKTLRRTQSERTDKTANRDANKKAGSLCNANGSVCNGSVKAGSEIGVPATKAGLGNGSLCSDVGPSPSVVAAAIAKGIYPKVDDGSSSILVDDYGSVEGLKSKIERWRTELPPIYDRGNGGGDYQKLLNNRGHSRRHTDGGGLFSCFGNAYGCEFTIVCGANNNTKKKRYASGKVHLSPSDDNASRSFV</sequence>
<reference evidence="3 4" key="1">
    <citation type="journal article" date="2024" name="Plant J.">
        <title>Genome sequences and population genomics reveal climatic adaptation and genomic divergence between two closely related sweetgum species.</title>
        <authorList>
            <person name="Xu W.Q."/>
            <person name="Ren C.Q."/>
            <person name="Zhang X.Y."/>
            <person name="Comes H.P."/>
            <person name="Liu X.H."/>
            <person name="Li Y.G."/>
            <person name="Kettle C.J."/>
            <person name="Jalonen R."/>
            <person name="Gaisberger H."/>
            <person name="Ma Y.Z."/>
            <person name="Qiu Y.X."/>
        </authorList>
    </citation>
    <scope>NUCLEOTIDE SEQUENCE [LARGE SCALE GENOMIC DNA]</scope>
    <source>
        <strain evidence="3">Hangzhou</strain>
    </source>
</reference>
<feature type="compositionally biased region" description="Polar residues" evidence="1">
    <location>
        <begin position="169"/>
        <end position="178"/>
    </location>
</feature>
<feature type="compositionally biased region" description="Basic and acidic residues" evidence="1">
    <location>
        <begin position="201"/>
        <end position="216"/>
    </location>
</feature>
<evidence type="ECO:0000313" key="4">
    <source>
        <dbReference type="Proteomes" id="UP001415857"/>
    </source>
</evidence>
<dbReference type="EMBL" id="JBBPBK010000001">
    <property type="protein sequence ID" value="KAK9292166.1"/>
    <property type="molecule type" value="Genomic_DNA"/>
</dbReference>
<feature type="region of interest" description="Disordered" evidence="1">
    <location>
        <begin position="166"/>
        <end position="221"/>
    </location>
</feature>
<dbReference type="Proteomes" id="UP001415857">
    <property type="component" value="Unassembled WGS sequence"/>
</dbReference>
<evidence type="ECO:0000259" key="2">
    <source>
        <dbReference type="PROSITE" id="PS50004"/>
    </source>
</evidence>
<dbReference type="PROSITE" id="PS50004">
    <property type="entry name" value="C2"/>
    <property type="match status" value="1"/>
</dbReference>
<accession>A0AAP0X5S0</accession>
<organism evidence="3 4">
    <name type="scientific">Liquidambar formosana</name>
    <name type="common">Formosan gum</name>
    <dbReference type="NCBI Taxonomy" id="63359"/>
    <lineage>
        <taxon>Eukaryota</taxon>
        <taxon>Viridiplantae</taxon>
        <taxon>Streptophyta</taxon>
        <taxon>Embryophyta</taxon>
        <taxon>Tracheophyta</taxon>
        <taxon>Spermatophyta</taxon>
        <taxon>Magnoliopsida</taxon>
        <taxon>eudicotyledons</taxon>
        <taxon>Gunneridae</taxon>
        <taxon>Pentapetalae</taxon>
        <taxon>Saxifragales</taxon>
        <taxon>Altingiaceae</taxon>
        <taxon>Liquidambar</taxon>
    </lineage>
</organism>